<dbReference type="InterPro" id="IPR013655">
    <property type="entry name" value="PAS_fold_3"/>
</dbReference>
<dbReference type="InterPro" id="IPR001610">
    <property type="entry name" value="PAC"/>
</dbReference>
<evidence type="ECO:0000313" key="5">
    <source>
        <dbReference type="EMBL" id="MDQ9172014.1"/>
    </source>
</evidence>
<gene>
    <name evidence="5" type="ORF">Q8A64_16485</name>
</gene>
<dbReference type="InterPro" id="IPR029787">
    <property type="entry name" value="Nucleotide_cyclase"/>
</dbReference>
<dbReference type="PROSITE" id="PS50887">
    <property type="entry name" value="GGDEF"/>
    <property type="match status" value="1"/>
</dbReference>
<dbReference type="PROSITE" id="PS50112">
    <property type="entry name" value="PAS"/>
    <property type="match status" value="1"/>
</dbReference>
<dbReference type="CDD" id="cd00130">
    <property type="entry name" value="PAS"/>
    <property type="match status" value="1"/>
</dbReference>
<dbReference type="Pfam" id="PF08447">
    <property type="entry name" value="PAS_3"/>
    <property type="match status" value="1"/>
</dbReference>
<dbReference type="SMART" id="SM00267">
    <property type="entry name" value="GGDEF"/>
    <property type="match status" value="1"/>
</dbReference>
<dbReference type="InterPro" id="IPR043128">
    <property type="entry name" value="Rev_trsase/Diguanyl_cyclase"/>
</dbReference>
<dbReference type="NCBIfam" id="TIGR00229">
    <property type="entry name" value="sensory_box"/>
    <property type="match status" value="1"/>
</dbReference>
<dbReference type="PANTHER" id="PTHR44757:SF2">
    <property type="entry name" value="BIOFILM ARCHITECTURE MAINTENANCE PROTEIN MBAA"/>
    <property type="match status" value="1"/>
</dbReference>
<dbReference type="NCBIfam" id="TIGR00254">
    <property type="entry name" value="GGDEF"/>
    <property type="match status" value="1"/>
</dbReference>
<evidence type="ECO:0000259" key="3">
    <source>
        <dbReference type="PROSITE" id="PS50883"/>
    </source>
</evidence>
<dbReference type="SUPFAM" id="SSF55073">
    <property type="entry name" value="Nucleotide cyclase"/>
    <property type="match status" value="1"/>
</dbReference>
<reference evidence="5 6" key="1">
    <citation type="submission" date="2023-08" db="EMBL/GenBank/DDBJ databases">
        <title>Oxalobacteraceae gen .nov., isolated from river sludge outside the plant.</title>
        <authorList>
            <person name="Zhao S.Y."/>
        </authorList>
    </citation>
    <scope>NUCLEOTIDE SEQUENCE [LARGE SCALE GENOMIC DNA]</scope>
    <source>
        <strain evidence="5 6">R-40</strain>
    </source>
</reference>
<organism evidence="5 6">
    <name type="scientific">Keguizhuia sedimenti</name>
    <dbReference type="NCBI Taxonomy" id="3064264"/>
    <lineage>
        <taxon>Bacteria</taxon>
        <taxon>Pseudomonadati</taxon>
        <taxon>Pseudomonadota</taxon>
        <taxon>Betaproteobacteria</taxon>
        <taxon>Burkholderiales</taxon>
        <taxon>Oxalobacteraceae</taxon>
        <taxon>Keguizhuia</taxon>
    </lineage>
</organism>
<evidence type="ECO:0000259" key="2">
    <source>
        <dbReference type="PROSITE" id="PS50113"/>
    </source>
</evidence>
<dbReference type="EMBL" id="JAUYVH010000015">
    <property type="protein sequence ID" value="MDQ9172014.1"/>
    <property type="molecule type" value="Genomic_DNA"/>
</dbReference>
<name>A0ABU1BT34_9BURK</name>
<dbReference type="Proteomes" id="UP001225596">
    <property type="component" value="Unassembled WGS sequence"/>
</dbReference>
<feature type="domain" description="GGDEF" evidence="4">
    <location>
        <begin position="164"/>
        <end position="297"/>
    </location>
</feature>
<feature type="domain" description="PAC" evidence="2">
    <location>
        <begin position="81"/>
        <end position="133"/>
    </location>
</feature>
<feature type="domain" description="PAS" evidence="1">
    <location>
        <begin position="3"/>
        <end position="78"/>
    </location>
</feature>
<dbReference type="InterPro" id="IPR001633">
    <property type="entry name" value="EAL_dom"/>
</dbReference>
<proteinExistence type="predicted"/>
<dbReference type="RefSeq" id="WP_338438009.1">
    <property type="nucleotide sequence ID" value="NZ_JAUYVH010000015.1"/>
</dbReference>
<keyword evidence="6" id="KW-1185">Reference proteome</keyword>
<feature type="domain" description="EAL" evidence="3">
    <location>
        <begin position="306"/>
        <end position="560"/>
    </location>
</feature>
<dbReference type="Gene3D" id="3.20.20.450">
    <property type="entry name" value="EAL domain"/>
    <property type="match status" value="1"/>
</dbReference>
<dbReference type="Gene3D" id="3.30.70.270">
    <property type="match status" value="1"/>
</dbReference>
<dbReference type="Pfam" id="PF00563">
    <property type="entry name" value="EAL"/>
    <property type="match status" value="1"/>
</dbReference>
<evidence type="ECO:0000259" key="4">
    <source>
        <dbReference type="PROSITE" id="PS50887"/>
    </source>
</evidence>
<comment type="caution">
    <text evidence="5">The sequence shown here is derived from an EMBL/GenBank/DDBJ whole genome shotgun (WGS) entry which is preliminary data.</text>
</comment>
<dbReference type="PANTHER" id="PTHR44757">
    <property type="entry name" value="DIGUANYLATE CYCLASE DGCP"/>
    <property type="match status" value="1"/>
</dbReference>
<dbReference type="InterPro" id="IPR000700">
    <property type="entry name" value="PAS-assoc_C"/>
</dbReference>
<protein>
    <submittedName>
        <fullName evidence="5">EAL domain-containing protein</fullName>
    </submittedName>
</protein>
<dbReference type="Gene3D" id="3.30.450.20">
    <property type="entry name" value="PAS domain"/>
    <property type="match status" value="1"/>
</dbReference>
<evidence type="ECO:0000313" key="6">
    <source>
        <dbReference type="Proteomes" id="UP001225596"/>
    </source>
</evidence>
<dbReference type="InterPro" id="IPR000160">
    <property type="entry name" value="GGDEF_dom"/>
</dbReference>
<dbReference type="InterPro" id="IPR052155">
    <property type="entry name" value="Biofilm_reg_signaling"/>
</dbReference>
<dbReference type="SMART" id="SM00052">
    <property type="entry name" value="EAL"/>
    <property type="match status" value="1"/>
</dbReference>
<dbReference type="InterPro" id="IPR000014">
    <property type="entry name" value="PAS"/>
</dbReference>
<dbReference type="Pfam" id="PF00990">
    <property type="entry name" value="GGDEF"/>
    <property type="match status" value="1"/>
</dbReference>
<dbReference type="InterPro" id="IPR035919">
    <property type="entry name" value="EAL_sf"/>
</dbReference>
<dbReference type="CDD" id="cd01948">
    <property type="entry name" value="EAL"/>
    <property type="match status" value="1"/>
</dbReference>
<dbReference type="SUPFAM" id="SSF141868">
    <property type="entry name" value="EAL domain-like"/>
    <property type="match status" value="1"/>
</dbReference>
<dbReference type="SUPFAM" id="SSF55785">
    <property type="entry name" value="PYP-like sensor domain (PAS domain)"/>
    <property type="match status" value="1"/>
</dbReference>
<sequence length="564" mass="63109">MERNFSVELLLNNLPGMVYRCKPDANWTMEYMSSWVKELTGYSADDLLGNTHRSYAELIKPEDRDHVAYAVQKSIDAGKPFQVTYRIIDLHGQLRWVWEQGQAVYDEHQKVVALEGFIADITKQKKSEIALERMATLDALTGLPNRAFLHGHLQTLLDGMQHNGPVTVMFIDLDQFKQVNDTMGHDAGDRLLGLVALRLQRVMRPDDMVARLGGDEFVITAACKRGAESASAIAQNILSSLRQPFVIEGREIFISASIGICMAPQDGKTKDALFKNADIAMYRAKEAGRNRCCFYRMEMSETANVRRALEDALHRALERNEFVLHYQPRVNLTTMQCTGMEALIRWNHPELGQIPPLQFIPIAEECGLIDAIGLWVLQEACSQTQRLINRLGIPLRVSVNISARQLTSVDLVKQVQQVLDETGLPGDLLELELTESMLIEDMAASAAILSALKVLGVKLAVDDFGTGYCGLAYLQRFPLDGLKLDRSFVTENAKDKQTLNVIKAFIDLAHALDLSVVAEGVETHEVQEILRNFCCDEGQGYLFAKPLPCHELEGMLASFSHITF</sequence>
<dbReference type="PROSITE" id="PS50113">
    <property type="entry name" value="PAC"/>
    <property type="match status" value="1"/>
</dbReference>
<dbReference type="SMART" id="SM00086">
    <property type="entry name" value="PAC"/>
    <property type="match status" value="1"/>
</dbReference>
<evidence type="ECO:0000259" key="1">
    <source>
        <dbReference type="PROSITE" id="PS50112"/>
    </source>
</evidence>
<dbReference type="PROSITE" id="PS50883">
    <property type="entry name" value="EAL"/>
    <property type="match status" value="1"/>
</dbReference>
<dbReference type="CDD" id="cd01949">
    <property type="entry name" value="GGDEF"/>
    <property type="match status" value="1"/>
</dbReference>
<accession>A0ABU1BT34</accession>
<dbReference type="InterPro" id="IPR035965">
    <property type="entry name" value="PAS-like_dom_sf"/>
</dbReference>